<feature type="transmembrane region" description="Helical" evidence="7">
    <location>
        <begin position="12"/>
        <end position="32"/>
    </location>
</feature>
<dbReference type="Pfam" id="PF03994">
    <property type="entry name" value="DUF350"/>
    <property type="match status" value="2"/>
</dbReference>
<dbReference type="EMBL" id="QBML01000060">
    <property type="protein sequence ID" value="PZO35421.1"/>
    <property type="molecule type" value="Genomic_DNA"/>
</dbReference>
<dbReference type="PANTHER" id="PTHR40043">
    <property type="entry name" value="UPF0719 INNER MEMBRANE PROTEIN YJFL"/>
    <property type="match status" value="1"/>
</dbReference>
<evidence type="ECO:0000313" key="8">
    <source>
        <dbReference type="EMBL" id="PZO35421.1"/>
    </source>
</evidence>
<feature type="transmembrane region" description="Helical" evidence="7">
    <location>
        <begin position="85"/>
        <end position="105"/>
    </location>
</feature>
<evidence type="ECO:0000256" key="2">
    <source>
        <dbReference type="ARBA" id="ARBA00005779"/>
    </source>
</evidence>
<sequence>MERVLQEIGRSPLIIAEIAIGFILFWIGQFVYQKIFRRKIELNIELFVRDNSAVAVALVGYYLGIAIALKSALTKTTLGWENTLVNLSLYGLFVIGLMLVGALVCDRLILQRCDSAREIREERNFGAAALESGCHIANGIIISSAMGGDSGTWLVGLVSYAIGLATLVIASFCYSAIAGYDVFKAIQEHNNPAAGIAFAGLLVAIGNVVHFAFLPEFENWSISFVLYTLAIPFGLLMLIVIRWVADLILVPGVKISDEIVRQEVPNLGAGLIEAFAYIAGSLLIAWSV</sequence>
<dbReference type="AlphaFoldDB" id="A0A2W4XHW8"/>
<feature type="transmembrane region" description="Helical" evidence="7">
    <location>
        <begin position="266"/>
        <end position="286"/>
    </location>
</feature>
<comment type="similarity">
    <text evidence="2">Belongs to the UPF0719 family.</text>
</comment>
<dbReference type="GO" id="GO:0005886">
    <property type="term" value="C:plasma membrane"/>
    <property type="evidence" value="ECO:0007669"/>
    <property type="project" value="UniProtKB-SubCell"/>
</dbReference>
<organism evidence="8 9">
    <name type="scientific">Pseudanabaena frigida</name>
    <dbReference type="NCBI Taxonomy" id="945775"/>
    <lineage>
        <taxon>Bacteria</taxon>
        <taxon>Bacillati</taxon>
        <taxon>Cyanobacteriota</taxon>
        <taxon>Cyanophyceae</taxon>
        <taxon>Pseudanabaenales</taxon>
        <taxon>Pseudanabaenaceae</taxon>
        <taxon>Pseudanabaena</taxon>
    </lineage>
</organism>
<evidence type="ECO:0000256" key="5">
    <source>
        <dbReference type="ARBA" id="ARBA00022989"/>
    </source>
</evidence>
<feature type="transmembrane region" description="Helical" evidence="7">
    <location>
        <begin position="220"/>
        <end position="245"/>
    </location>
</feature>
<accession>A0A2W4XHW8</accession>
<protein>
    <submittedName>
        <fullName evidence="8">DUF350 domain-containing protein</fullName>
    </submittedName>
</protein>
<evidence type="ECO:0000256" key="1">
    <source>
        <dbReference type="ARBA" id="ARBA00004651"/>
    </source>
</evidence>
<keyword evidence="4 7" id="KW-0812">Transmembrane</keyword>
<comment type="subcellular location">
    <subcellularLocation>
        <location evidence="1">Cell membrane</location>
        <topology evidence="1">Multi-pass membrane protein</topology>
    </subcellularLocation>
</comment>
<keyword evidence="6 7" id="KW-0472">Membrane</keyword>
<reference evidence="8 9" key="1">
    <citation type="submission" date="2018-04" db="EMBL/GenBank/DDBJ databases">
        <authorList>
            <person name="Go L.Y."/>
            <person name="Mitchell J.A."/>
        </authorList>
    </citation>
    <scope>NUCLEOTIDE SEQUENCE [LARGE SCALE GENOMIC DNA]</scope>
    <source>
        <strain evidence="8">ULC066bin1</strain>
    </source>
</reference>
<feature type="transmembrane region" description="Helical" evidence="7">
    <location>
        <begin position="153"/>
        <end position="180"/>
    </location>
</feature>
<evidence type="ECO:0000256" key="3">
    <source>
        <dbReference type="ARBA" id="ARBA00022475"/>
    </source>
</evidence>
<feature type="transmembrane region" description="Helical" evidence="7">
    <location>
        <begin position="192"/>
        <end position="214"/>
    </location>
</feature>
<comment type="caution">
    <text evidence="8">The sequence shown here is derived from an EMBL/GenBank/DDBJ whole genome shotgun (WGS) entry which is preliminary data.</text>
</comment>
<dbReference type="Proteomes" id="UP000249467">
    <property type="component" value="Unassembled WGS sequence"/>
</dbReference>
<reference evidence="8 9" key="2">
    <citation type="submission" date="2018-06" db="EMBL/GenBank/DDBJ databases">
        <title>Metagenomic assembly of (sub)arctic Cyanobacteria and their associated microbiome from non-axenic cultures.</title>
        <authorList>
            <person name="Baurain D."/>
        </authorList>
    </citation>
    <scope>NUCLEOTIDE SEQUENCE [LARGE SCALE GENOMIC DNA]</scope>
    <source>
        <strain evidence="8">ULC066bin1</strain>
    </source>
</reference>
<keyword evidence="3" id="KW-1003">Cell membrane</keyword>
<gene>
    <name evidence="8" type="ORF">DCF19_24010</name>
</gene>
<feature type="transmembrane region" description="Helical" evidence="7">
    <location>
        <begin position="53"/>
        <end position="73"/>
    </location>
</feature>
<evidence type="ECO:0000256" key="7">
    <source>
        <dbReference type="SAM" id="Phobius"/>
    </source>
</evidence>
<dbReference type="InterPro" id="IPR007140">
    <property type="entry name" value="DUF350"/>
</dbReference>
<proteinExistence type="inferred from homology"/>
<evidence type="ECO:0000256" key="6">
    <source>
        <dbReference type="ARBA" id="ARBA00023136"/>
    </source>
</evidence>
<dbReference type="PANTHER" id="PTHR40043:SF1">
    <property type="entry name" value="UPF0719 INNER MEMBRANE PROTEIN YJFL"/>
    <property type="match status" value="1"/>
</dbReference>
<keyword evidence="5 7" id="KW-1133">Transmembrane helix</keyword>
<evidence type="ECO:0000256" key="4">
    <source>
        <dbReference type="ARBA" id="ARBA00022692"/>
    </source>
</evidence>
<name>A0A2W4XHW8_9CYAN</name>
<evidence type="ECO:0000313" key="9">
    <source>
        <dbReference type="Proteomes" id="UP000249467"/>
    </source>
</evidence>